<reference evidence="1 2" key="1">
    <citation type="submission" date="2018-03" db="EMBL/GenBank/DDBJ databases">
        <title>Genomic Encyclopedia of Archaeal and Bacterial Type Strains, Phase II (KMG-II): from individual species to whole genera.</title>
        <authorList>
            <person name="Goeker M."/>
        </authorList>
    </citation>
    <scope>NUCLEOTIDE SEQUENCE [LARGE SCALE GENOMIC DNA]</scope>
    <source>
        <strain evidence="1 2">DSM 19711</strain>
    </source>
</reference>
<dbReference type="Pfam" id="PF18934">
    <property type="entry name" value="DUF5682"/>
    <property type="match status" value="1"/>
</dbReference>
<dbReference type="Proteomes" id="UP000238083">
    <property type="component" value="Unassembled WGS sequence"/>
</dbReference>
<dbReference type="OrthoDB" id="9768066at2"/>
<dbReference type="RefSeq" id="WP_106209525.1">
    <property type="nucleotide sequence ID" value="NZ_PVZF01000004.1"/>
</dbReference>
<sequence length="733" mass="78259">MTVRVPTVRVLGVRHHGPGSARSVRAALEEFDPGVVLVEGPADADALVEFVGAADMQPPVALLAHPVDAPDRAVFWPFAVFSPEWQAMTWACERGVPVRFCDLPAAQLLTRTDEDEPLRGARLDPIGTLAATAGYDDPERWWEDLVENRPTSPAGDDVFDGLTEAMGALREDTGPEAETDHERRREAHMRQVLRRAVKEHERVAVVCGAWHAPALTAPLPKVAEDTAVLRGAAKVKVALTWVPWTHGRLAAASGYGAGITSPGWYHHLFAAPDAPVVRWLTAVARVLREEDLPVSSASVIEAVRLAETLAVLRGRPLAGLAEVTEATAAVLCEGNETLLGVVTRRLVVGELLGEVPASAPTMPLEADLRLQQKAVRLKPDAAVRELDLDLREDSGRARSVLLHRLRLLGIDWGTPATPAVRSTGTFREPWALQWRPELAVDLVTASRWGTTVAGAATTRVVARAVDGDLPAVTAAVEDCLRADLPAALPQVLAALDERAAHDHDLAHLMDAVPPLVRALRYGDVRGTGAAALQPVTTALLVRVCTGLGPATNSLDDDAAAAVQRRVDAVDDAVDLLADADLLTRWRTALAALLDRPDLHPLLAGRIVRLLQDAGALAAGETSRRLSRALSRPPAQVAPWVEGFLSGGGVLLVHDRDLLDLLDGWLTALADEEFLAVLPLVRRTFSTFAVGERRQIGAALSRDASPRAAVDVDLSSAAAQAAVRAVARFLGSAS</sequence>
<evidence type="ECO:0000313" key="2">
    <source>
        <dbReference type="Proteomes" id="UP000238083"/>
    </source>
</evidence>
<proteinExistence type="predicted"/>
<evidence type="ECO:0000313" key="1">
    <source>
        <dbReference type="EMBL" id="PRY15817.1"/>
    </source>
</evidence>
<dbReference type="PANTHER" id="PTHR30634:SF14">
    <property type="match status" value="1"/>
</dbReference>
<protein>
    <submittedName>
        <fullName evidence="1">Uncharacterized protein</fullName>
    </submittedName>
</protein>
<dbReference type="PANTHER" id="PTHR30634">
    <property type="entry name" value="OUTER MEMBRANE LOLAB LIPOPROTEIN INSERTION APPARATUS"/>
    <property type="match status" value="1"/>
</dbReference>
<organism evidence="1 2">
    <name type="scientific">Kineococcus rhizosphaerae</name>
    <dbReference type="NCBI Taxonomy" id="559628"/>
    <lineage>
        <taxon>Bacteria</taxon>
        <taxon>Bacillati</taxon>
        <taxon>Actinomycetota</taxon>
        <taxon>Actinomycetes</taxon>
        <taxon>Kineosporiales</taxon>
        <taxon>Kineosporiaceae</taxon>
        <taxon>Kineococcus</taxon>
    </lineage>
</organism>
<accession>A0A2T0R528</accession>
<dbReference type="EMBL" id="PVZF01000004">
    <property type="protein sequence ID" value="PRY15817.1"/>
    <property type="molecule type" value="Genomic_DNA"/>
</dbReference>
<name>A0A2T0R528_9ACTN</name>
<keyword evidence="2" id="KW-1185">Reference proteome</keyword>
<dbReference type="AlphaFoldDB" id="A0A2T0R528"/>
<gene>
    <name evidence="1" type="ORF">CLV37_10426</name>
</gene>
<dbReference type="InterPro" id="IPR043737">
    <property type="entry name" value="DUF5682"/>
</dbReference>
<comment type="caution">
    <text evidence="1">The sequence shown here is derived from an EMBL/GenBank/DDBJ whole genome shotgun (WGS) entry which is preliminary data.</text>
</comment>
<dbReference type="InterPro" id="IPR050458">
    <property type="entry name" value="LolB"/>
</dbReference>